<protein>
    <recommendedName>
        <fullName evidence="3">LppU protein</fullName>
    </recommendedName>
</protein>
<evidence type="ECO:0008006" key="3">
    <source>
        <dbReference type="Google" id="ProtNLM"/>
    </source>
</evidence>
<evidence type="ECO:0000313" key="2">
    <source>
        <dbReference type="Proteomes" id="UP000198677"/>
    </source>
</evidence>
<organism evidence="1 2">
    <name type="scientific">Rhodococcus maanshanensis</name>
    <dbReference type="NCBI Taxonomy" id="183556"/>
    <lineage>
        <taxon>Bacteria</taxon>
        <taxon>Bacillati</taxon>
        <taxon>Actinomycetota</taxon>
        <taxon>Actinomycetes</taxon>
        <taxon>Mycobacteriales</taxon>
        <taxon>Nocardiaceae</taxon>
        <taxon>Rhodococcus</taxon>
    </lineage>
</organism>
<sequence length="208" mass="21506">MPDGTTCGRTGGGCSNCRMTNNRLKRGLAAAGLTLAALSLGACGSEVTGRAIPEAGSVASDTLLPDVPRADAGGSVDIDVEIGECVELSGTVDDANVVKAPCGMAPANYKVIGKAPTNAQCVSDADSYYYETLMGNEQGALCLDIDWVVGGCMELADDQPTHIDCAAPSREGVRVAEIITDVTDVEKCSTPSGFVYDERRFAVCTDDL</sequence>
<proteinExistence type="predicted"/>
<accession>A0A1H7TCC8</accession>
<dbReference type="AlphaFoldDB" id="A0A1H7TCC8"/>
<evidence type="ECO:0000313" key="1">
    <source>
        <dbReference type="EMBL" id="SEL82169.1"/>
    </source>
</evidence>
<gene>
    <name evidence="1" type="ORF">SAMN05444583_11572</name>
</gene>
<reference evidence="2" key="1">
    <citation type="submission" date="2016-10" db="EMBL/GenBank/DDBJ databases">
        <authorList>
            <person name="Varghese N."/>
            <person name="Submissions S."/>
        </authorList>
    </citation>
    <scope>NUCLEOTIDE SEQUENCE [LARGE SCALE GENOMIC DNA]</scope>
    <source>
        <strain evidence="2">DSM 44675</strain>
    </source>
</reference>
<keyword evidence="2" id="KW-1185">Reference proteome</keyword>
<dbReference type="Proteomes" id="UP000198677">
    <property type="component" value="Unassembled WGS sequence"/>
</dbReference>
<dbReference type="EMBL" id="FOAW01000015">
    <property type="protein sequence ID" value="SEL82169.1"/>
    <property type="molecule type" value="Genomic_DNA"/>
</dbReference>
<name>A0A1H7TCC8_9NOCA</name>